<evidence type="ECO:0000256" key="1">
    <source>
        <dbReference type="ARBA" id="ARBA00006974"/>
    </source>
</evidence>
<dbReference type="AlphaFoldDB" id="A0A834WEC7"/>
<gene>
    <name evidence="2" type="ORF">G2W53_025600</name>
</gene>
<dbReference type="GO" id="GO:0009733">
    <property type="term" value="P:response to auxin"/>
    <property type="evidence" value="ECO:0007669"/>
    <property type="project" value="InterPro"/>
</dbReference>
<dbReference type="PANTHER" id="PTHR31374">
    <property type="entry name" value="AUXIN-INDUCED PROTEIN-LIKE-RELATED"/>
    <property type="match status" value="1"/>
</dbReference>
<keyword evidence="3" id="KW-1185">Reference proteome</keyword>
<evidence type="ECO:0000313" key="2">
    <source>
        <dbReference type="EMBL" id="KAF7820145.1"/>
    </source>
</evidence>
<dbReference type="InterPro" id="IPR003676">
    <property type="entry name" value="SAUR_fam"/>
</dbReference>
<evidence type="ECO:0000313" key="3">
    <source>
        <dbReference type="Proteomes" id="UP000634136"/>
    </source>
</evidence>
<proteinExistence type="inferred from homology"/>
<sequence>MMMKKKGELLVRSWLREASRFRKESALRIMKKKWVRCWWFLQDDDEEEEPNNHIPKDVPKGHLVVYVGENCKRFVIRVSMLNHPMFKALLDHAEDVFGFTNYNNNNNASNNKLHIPCNETIFLNILHNDLPPFLKMYFLADLHGVTFERVTFSRCSSSFSFLYPDDCNTATLNLFKS</sequence>
<dbReference type="OrthoDB" id="1840940at2759"/>
<reference evidence="2" key="1">
    <citation type="submission" date="2020-09" db="EMBL/GenBank/DDBJ databases">
        <title>Genome-Enabled Discovery of Anthraquinone Biosynthesis in Senna tora.</title>
        <authorList>
            <person name="Kang S.-H."/>
            <person name="Pandey R.P."/>
            <person name="Lee C.-M."/>
            <person name="Sim J.-S."/>
            <person name="Jeong J.-T."/>
            <person name="Choi B.-S."/>
            <person name="Jung M."/>
            <person name="Ginzburg D."/>
            <person name="Zhao K."/>
            <person name="Won S.Y."/>
            <person name="Oh T.-J."/>
            <person name="Yu Y."/>
            <person name="Kim N.-H."/>
            <person name="Lee O.R."/>
            <person name="Lee T.-H."/>
            <person name="Bashyal P."/>
            <person name="Kim T.-S."/>
            <person name="Lee W.-H."/>
            <person name="Kawkins C."/>
            <person name="Kim C.-K."/>
            <person name="Kim J.S."/>
            <person name="Ahn B.O."/>
            <person name="Rhee S.Y."/>
            <person name="Sohng J.K."/>
        </authorList>
    </citation>
    <scope>NUCLEOTIDE SEQUENCE</scope>
    <source>
        <tissue evidence="2">Leaf</tissue>
    </source>
</reference>
<dbReference type="Proteomes" id="UP000634136">
    <property type="component" value="Unassembled WGS sequence"/>
</dbReference>
<dbReference type="EMBL" id="JAAIUW010000008">
    <property type="protein sequence ID" value="KAF7820145.1"/>
    <property type="molecule type" value="Genomic_DNA"/>
</dbReference>
<name>A0A834WEC7_9FABA</name>
<comment type="similarity">
    <text evidence="1">Belongs to the ARG7 family.</text>
</comment>
<organism evidence="2 3">
    <name type="scientific">Senna tora</name>
    <dbReference type="NCBI Taxonomy" id="362788"/>
    <lineage>
        <taxon>Eukaryota</taxon>
        <taxon>Viridiplantae</taxon>
        <taxon>Streptophyta</taxon>
        <taxon>Embryophyta</taxon>
        <taxon>Tracheophyta</taxon>
        <taxon>Spermatophyta</taxon>
        <taxon>Magnoliopsida</taxon>
        <taxon>eudicotyledons</taxon>
        <taxon>Gunneridae</taxon>
        <taxon>Pentapetalae</taxon>
        <taxon>rosids</taxon>
        <taxon>fabids</taxon>
        <taxon>Fabales</taxon>
        <taxon>Fabaceae</taxon>
        <taxon>Caesalpinioideae</taxon>
        <taxon>Cassia clade</taxon>
        <taxon>Senna</taxon>
    </lineage>
</organism>
<dbReference type="PANTHER" id="PTHR31374:SF427">
    <property type="entry name" value="SMALL AUXIN-UP RNA-RELATED"/>
    <property type="match status" value="1"/>
</dbReference>
<comment type="caution">
    <text evidence="2">The sequence shown here is derived from an EMBL/GenBank/DDBJ whole genome shotgun (WGS) entry which is preliminary data.</text>
</comment>
<accession>A0A834WEC7</accession>
<protein>
    <submittedName>
        <fullName evidence="2">Auxin-induced protein X15-like</fullName>
    </submittedName>
</protein>
<dbReference type="Pfam" id="PF02519">
    <property type="entry name" value="Auxin_inducible"/>
    <property type="match status" value="1"/>
</dbReference>